<dbReference type="Pfam" id="PF07348">
    <property type="entry name" value="Syd"/>
    <property type="match status" value="1"/>
</dbReference>
<dbReference type="Proteomes" id="UP001528411">
    <property type="component" value="Unassembled WGS sequence"/>
</dbReference>
<evidence type="ECO:0000256" key="2">
    <source>
        <dbReference type="ARBA" id="ARBA00022519"/>
    </source>
</evidence>
<gene>
    <name evidence="4" type="ORF">PN838_25250</name>
</gene>
<sequence length="108" mass="12439">MDQQFQAFFSTYFSSNILAKHKDGDLELLQAWSEEDYARLQQNLIGHLMMKQRLKQLPTLFFAVTDEEDLNLVVNNLTGEVCLEYVGKEPHTVLSRNLATFLAECEPV</sequence>
<evidence type="ECO:0000256" key="3">
    <source>
        <dbReference type="ARBA" id="ARBA00023136"/>
    </source>
</evidence>
<proteinExistence type="predicted"/>
<organism evidence="4 5">
    <name type="scientific">Psychrosphaera algicola</name>
    <dbReference type="NCBI Taxonomy" id="3023714"/>
    <lineage>
        <taxon>Bacteria</taxon>
        <taxon>Pseudomonadati</taxon>
        <taxon>Pseudomonadota</taxon>
        <taxon>Gammaproteobacteria</taxon>
        <taxon>Alteromonadales</taxon>
        <taxon>Pseudoalteromonadaceae</taxon>
        <taxon>Psychrosphaera</taxon>
    </lineage>
</organism>
<dbReference type="EMBL" id="JAQOMS010000002">
    <property type="protein sequence ID" value="MDC2891429.1"/>
    <property type="molecule type" value="Genomic_DNA"/>
</dbReference>
<evidence type="ECO:0000313" key="5">
    <source>
        <dbReference type="Proteomes" id="UP001528411"/>
    </source>
</evidence>
<keyword evidence="3" id="KW-0472">Membrane</keyword>
<keyword evidence="2" id="KW-0997">Cell inner membrane</keyword>
<evidence type="ECO:0000256" key="1">
    <source>
        <dbReference type="ARBA" id="ARBA00022475"/>
    </source>
</evidence>
<dbReference type="InterPro" id="IPR009948">
    <property type="entry name" value="Syd"/>
</dbReference>
<protein>
    <submittedName>
        <fullName evidence="4">SecY-interacting protein Syd</fullName>
    </submittedName>
</protein>
<keyword evidence="1" id="KW-1003">Cell membrane</keyword>
<dbReference type="InterPro" id="IPR038228">
    <property type="entry name" value="Syd_sf"/>
</dbReference>
<keyword evidence="5" id="KW-1185">Reference proteome</keyword>
<dbReference type="CDD" id="cd16323">
    <property type="entry name" value="Syd"/>
    <property type="match status" value="1"/>
</dbReference>
<dbReference type="RefSeq" id="WP_272182708.1">
    <property type="nucleotide sequence ID" value="NZ_JAQOMS010000002.1"/>
</dbReference>
<comment type="caution">
    <text evidence="4">The sequence shown here is derived from an EMBL/GenBank/DDBJ whole genome shotgun (WGS) entry which is preliminary data.</text>
</comment>
<evidence type="ECO:0000313" key="4">
    <source>
        <dbReference type="EMBL" id="MDC2891429.1"/>
    </source>
</evidence>
<reference evidence="4 5" key="1">
    <citation type="submission" date="2023-01" db="EMBL/GenBank/DDBJ databases">
        <title>Psychrosphaera sp. nov., isolated from marine algae.</title>
        <authorList>
            <person name="Bayburt H."/>
            <person name="Choi B.J."/>
            <person name="Kim J.M."/>
            <person name="Choi D.G."/>
            <person name="Jeon C.O."/>
        </authorList>
    </citation>
    <scope>NUCLEOTIDE SEQUENCE [LARGE SCALE GENOMIC DNA]</scope>
    <source>
        <strain evidence="4 5">G1-22</strain>
    </source>
</reference>
<accession>A0ABT5FJQ2</accession>
<name>A0ABT5FJQ2_9GAMM</name>
<dbReference type="Gene3D" id="3.40.1580.20">
    <property type="entry name" value="Syd protein"/>
    <property type="match status" value="1"/>
</dbReference>